<dbReference type="GO" id="GO:0016301">
    <property type="term" value="F:kinase activity"/>
    <property type="evidence" value="ECO:0007669"/>
    <property type="project" value="UniProtKB-KW"/>
</dbReference>
<sequence length="249" mass="29332">MKDFLAKEHAERLQHHQLADFESLWALQLDCVDDPNLGRGGYSMVAHLSVDGHPYYLKRQTSHLAYSWRHPLGEPTLAREFRNIRLYQQLKIPALQAAFFGQRRVGHEQRAILLTPALEGWCDLGHWLKHWPKLEPIQRQHILQAVGRLARQLHQQHLVHGCFYPKHIFLRDCAQHFEACLIDLEKTRRPLFWRDNCAIRDLEPLIRRARVWSEAEVDGLLSAYLENPDSINLWKNKLLNRQKHKGYGQ</sequence>
<keyword evidence="1" id="KW-0418">Kinase</keyword>
<dbReference type="Pfam" id="PF06293">
    <property type="entry name" value="Kdo"/>
    <property type="match status" value="1"/>
</dbReference>
<evidence type="ECO:0000313" key="1">
    <source>
        <dbReference type="EMBL" id="TWH71370.1"/>
    </source>
</evidence>
<proteinExistence type="predicted"/>
<dbReference type="EMBL" id="VLKG01000005">
    <property type="protein sequence ID" value="TWH71370.1"/>
    <property type="molecule type" value="Genomic_DNA"/>
</dbReference>
<dbReference type="InterPro" id="IPR027023">
    <property type="entry name" value="Put_LipoPS_kinase_InaA"/>
</dbReference>
<reference evidence="1 2" key="1">
    <citation type="submission" date="2019-07" db="EMBL/GenBank/DDBJ databases">
        <title>Genomic Encyclopedia of Type Strains, Phase I: the one thousand microbial genomes (KMG-I) project.</title>
        <authorList>
            <person name="Kyrpides N."/>
        </authorList>
    </citation>
    <scope>NUCLEOTIDE SEQUENCE [LARGE SCALE GENOMIC DNA]</scope>
    <source>
        <strain evidence="1 2">DSM 375</strain>
    </source>
</reference>
<dbReference type="PIRSF" id="PIRSF026326">
    <property type="entry name" value="InaA"/>
    <property type="match status" value="1"/>
</dbReference>
<keyword evidence="1" id="KW-0808">Transferase</keyword>
<dbReference type="SUPFAM" id="SSF56112">
    <property type="entry name" value="Protein kinase-like (PK-like)"/>
    <property type="match status" value="1"/>
</dbReference>
<evidence type="ECO:0000313" key="2">
    <source>
        <dbReference type="Proteomes" id="UP000319627"/>
    </source>
</evidence>
<accession>A0A562IKA0</accession>
<gene>
    <name evidence="1" type="ORF">LX59_01654</name>
</gene>
<dbReference type="InterPro" id="IPR011009">
    <property type="entry name" value="Kinase-like_dom_sf"/>
</dbReference>
<comment type="caution">
    <text evidence="1">The sequence shown here is derived from an EMBL/GenBank/DDBJ whole genome shotgun (WGS) entry which is preliminary data.</text>
</comment>
<dbReference type="RefSeq" id="WP_144571366.1">
    <property type="nucleotide sequence ID" value="NZ_VLKG01000005.1"/>
</dbReference>
<dbReference type="Proteomes" id="UP000319627">
    <property type="component" value="Unassembled WGS sequence"/>
</dbReference>
<dbReference type="AlphaFoldDB" id="A0A562IKA0"/>
<organism evidence="1 2">
    <name type="scientific">Azomonas agilis</name>
    <dbReference type="NCBI Taxonomy" id="116849"/>
    <lineage>
        <taxon>Bacteria</taxon>
        <taxon>Pseudomonadati</taxon>
        <taxon>Pseudomonadota</taxon>
        <taxon>Gammaproteobacteria</taxon>
        <taxon>Pseudomonadales</taxon>
        <taxon>Pseudomonadaceae</taxon>
        <taxon>Azomonas</taxon>
    </lineage>
</organism>
<dbReference type="OrthoDB" id="5405319at2"/>
<keyword evidence="2" id="KW-1185">Reference proteome</keyword>
<name>A0A562IKA0_9GAMM</name>
<protein>
    <submittedName>
        <fullName evidence="1">Lipopolysaccharide kinase (Kdo/WaaP) family protein</fullName>
    </submittedName>
</protein>